<evidence type="ECO:0000256" key="7">
    <source>
        <dbReference type="ARBA" id="ARBA00022857"/>
    </source>
</evidence>
<evidence type="ECO:0000259" key="12">
    <source>
        <dbReference type="Pfam" id="PF02558"/>
    </source>
</evidence>
<dbReference type="FunFam" id="1.10.1040.10:FF:000017">
    <property type="entry name" value="2-dehydropantoate 2-reductase"/>
    <property type="match status" value="1"/>
</dbReference>
<dbReference type="Proteomes" id="UP000276634">
    <property type="component" value="Unassembled WGS sequence"/>
</dbReference>
<dbReference type="OrthoDB" id="6530772at2"/>
<organism evidence="14 15">
    <name type="scientific">Inmirania thermothiophila</name>
    <dbReference type="NCBI Taxonomy" id="1750597"/>
    <lineage>
        <taxon>Bacteria</taxon>
        <taxon>Pseudomonadati</taxon>
        <taxon>Pseudomonadota</taxon>
        <taxon>Gammaproteobacteria</taxon>
        <taxon>Chromatiales</taxon>
        <taxon>Ectothiorhodospiraceae</taxon>
        <taxon>Inmirania</taxon>
    </lineage>
</organism>
<name>A0A3N1Y1P0_9GAMM</name>
<dbReference type="Gene3D" id="3.40.50.720">
    <property type="entry name" value="NAD(P)-binding Rossmann-like Domain"/>
    <property type="match status" value="1"/>
</dbReference>
<proteinExistence type="inferred from homology"/>
<dbReference type="InterPro" id="IPR051402">
    <property type="entry name" value="KPR-Related"/>
</dbReference>
<evidence type="ECO:0000256" key="10">
    <source>
        <dbReference type="ARBA" id="ARBA00048793"/>
    </source>
</evidence>
<dbReference type="InterPro" id="IPR008927">
    <property type="entry name" value="6-PGluconate_DH-like_C_sf"/>
</dbReference>
<keyword evidence="15" id="KW-1185">Reference proteome</keyword>
<dbReference type="NCBIfam" id="NF005091">
    <property type="entry name" value="PRK06522.2-2"/>
    <property type="match status" value="1"/>
</dbReference>
<evidence type="ECO:0000256" key="8">
    <source>
        <dbReference type="ARBA" id="ARBA00023002"/>
    </source>
</evidence>
<evidence type="ECO:0000256" key="4">
    <source>
        <dbReference type="ARBA" id="ARBA00013014"/>
    </source>
</evidence>
<feature type="domain" description="Ketopantoate reductase C-terminal" evidence="13">
    <location>
        <begin position="178"/>
        <end position="298"/>
    </location>
</feature>
<evidence type="ECO:0000313" key="15">
    <source>
        <dbReference type="Proteomes" id="UP000276634"/>
    </source>
</evidence>
<evidence type="ECO:0000256" key="3">
    <source>
        <dbReference type="ARBA" id="ARBA00007870"/>
    </source>
</evidence>
<dbReference type="GO" id="GO:0015940">
    <property type="term" value="P:pantothenate biosynthetic process"/>
    <property type="evidence" value="ECO:0007669"/>
    <property type="project" value="UniProtKB-UniPathway"/>
</dbReference>
<comment type="catalytic activity">
    <reaction evidence="10 11">
        <text>(R)-pantoate + NADP(+) = 2-dehydropantoate + NADPH + H(+)</text>
        <dbReference type="Rhea" id="RHEA:16233"/>
        <dbReference type="ChEBI" id="CHEBI:11561"/>
        <dbReference type="ChEBI" id="CHEBI:15378"/>
        <dbReference type="ChEBI" id="CHEBI:15980"/>
        <dbReference type="ChEBI" id="CHEBI:57783"/>
        <dbReference type="ChEBI" id="CHEBI:58349"/>
        <dbReference type="EC" id="1.1.1.169"/>
    </reaction>
</comment>
<dbReference type="FunFam" id="3.40.50.720:FF:000307">
    <property type="entry name" value="2-dehydropantoate 2-reductase"/>
    <property type="match status" value="1"/>
</dbReference>
<dbReference type="InterPro" id="IPR013332">
    <property type="entry name" value="KPR_N"/>
</dbReference>
<sequence>MRIGIYGTGGLGGLIGARLALAGEDVVFIARGEHLRALRAQGLRLEGASGEHVIRPVAATDDPAEAGVCDVVLVTTKTWQVPEAARAMGPMLGPRTVVVPLVNGVEAPDQLAEVLGRERVAGGLARVIALRAGPGVIRHVGMEPACAVGELDHRRTERMERLRAALERAGIRTEIPDDIHAALWAKFLFVVGWGAVGAVTRAPVGVLRALPETRALLAQAMAEIEAVARARRIALPEDITPRTLAALDTLPPEGTASLQRDIAEGRPSELEAWSGAVVRLGAEVGVPTPVHGFIHTALLPAERRARGEIAFPG</sequence>
<dbReference type="PANTHER" id="PTHR21708:SF26">
    <property type="entry name" value="2-DEHYDROPANTOATE 2-REDUCTASE"/>
    <property type="match status" value="1"/>
</dbReference>
<dbReference type="GO" id="GO:0005737">
    <property type="term" value="C:cytoplasm"/>
    <property type="evidence" value="ECO:0007669"/>
    <property type="project" value="TreeGrafter"/>
</dbReference>
<dbReference type="Gene3D" id="1.10.1040.10">
    <property type="entry name" value="N-(1-d-carboxylethyl)-l-norvaline Dehydrogenase, domain 2"/>
    <property type="match status" value="1"/>
</dbReference>
<keyword evidence="8 11" id="KW-0560">Oxidoreductase</keyword>
<reference evidence="14 15" key="1">
    <citation type="submission" date="2018-11" db="EMBL/GenBank/DDBJ databases">
        <title>Genomic Encyclopedia of Type Strains, Phase IV (KMG-IV): sequencing the most valuable type-strain genomes for metagenomic binning, comparative biology and taxonomic classification.</title>
        <authorList>
            <person name="Goeker M."/>
        </authorList>
    </citation>
    <scope>NUCLEOTIDE SEQUENCE [LARGE SCALE GENOMIC DNA]</scope>
    <source>
        <strain evidence="14 15">DSM 100275</strain>
    </source>
</reference>
<evidence type="ECO:0000256" key="9">
    <source>
        <dbReference type="ARBA" id="ARBA00032024"/>
    </source>
</evidence>
<dbReference type="EMBL" id="RJVI01000002">
    <property type="protein sequence ID" value="ROR32746.1"/>
    <property type="molecule type" value="Genomic_DNA"/>
</dbReference>
<dbReference type="InterPro" id="IPR013752">
    <property type="entry name" value="KPA_reductase"/>
</dbReference>
<evidence type="ECO:0000259" key="13">
    <source>
        <dbReference type="Pfam" id="PF08546"/>
    </source>
</evidence>
<keyword evidence="7 11" id="KW-0521">NADP</keyword>
<comment type="caution">
    <text evidence="14">The sequence shown here is derived from an EMBL/GenBank/DDBJ whole genome shotgun (WGS) entry which is preliminary data.</text>
</comment>
<comment type="pathway">
    <text evidence="2 11">Cofactor biosynthesis; (R)-pantothenate biosynthesis; (R)-pantoate from 3-methyl-2-oxobutanoate: step 2/2.</text>
</comment>
<dbReference type="UniPathway" id="UPA00028">
    <property type="reaction ID" value="UER00004"/>
</dbReference>
<evidence type="ECO:0000256" key="11">
    <source>
        <dbReference type="RuleBase" id="RU362068"/>
    </source>
</evidence>
<dbReference type="InterPro" id="IPR003710">
    <property type="entry name" value="ApbA"/>
</dbReference>
<dbReference type="NCBIfam" id="TIGR00745">
    <property type="entry name" value="apbA_panE"/>
    <property type="match status" value="1"/>
</dbReference>
<dbReference type="Pfam" id="PF02558">
    <property type="entry name" value="ApbA"/>
    <property type="match status" value="1"/>
</dbReference>
<feature type="domain" description="Ketopantoate reductase N-terminal" evidence="12">
    <location>
        <begin position="3"/>
        <end position="152"/>
    </location>
</feature>
<comment type="function">
    <text evidence="1 11">Catalyzes the NADPH-dependent reduction of ketopantoate into pantoic acid.</text>
</comment>
<protein>
    <recommendedName>
        <fullName evidence="5 11">2-dehydropantoate 2-reductase</fullName>
        <ecNumber evidence="4 11">1.1.1.169</ecNumber>
    </recommendedName>
    <alternativeName>
        <fullName evidence="9 11">Ketopantoate reductase</fullName>
    </alternativeName>
</protein>
<dbReference type="InterPro" id="IPR036291">
    <property type="entry name" value="NAD(P)-bd_dom_sf"/>
</dbReference>
<evidence type="ECO:0000313" key="14">
    <source>
        <dbReference type="EMBL" id="ROR32746.1"/>
    </source>
</evidence>
<dbReference type="RefSeq" id="WP_123401650.1">
    <property type="nucleotide sequence ID" value="NZ_RJVI01000002.1"/>
</dbReference>
<dbReference type="SUPFAM" id="SSF48179">
    <property type="entry name" value="6-phosphogluconate dehydrogenase C-terminal domain-like"/>
    <property type="match status" value="1"/>
</dbReference>
<dbReference type="GO" id="GO:0008677">
    <property type="term" value="F:2-dehydropantoate 2-reductase activity"/>
    <property type="evidence" value="ECO:0007669"/>
    <property type="project" value="UniProtKB-EC"/>
</dbReference>
<dbReference type="SUPFAM" id="SSF51735">
    <property type="entry name" value="NAD(P)-binding Rossmann-fold domains"/>
    <property type="match status" value="1"/>
</dbReference>
<evidence type="ECO:0000256" key="1">
    <source>
        <dbReference type="ARBA" id="ARBA00002919"/>
    </source>
</evidence>
<gene>
    <name evidence="14" type="ORF">EDC57_1957</name>
</gene>
<dbReference type="AlphaFoldDB" id="A0A3N1Y1P0"/>
<dbReference type="Pfam" id="PF08546">
    <property type="entry name" value="ApbA_C"/>
    <property type="match status" value="1"/>
</dbReference>
<comment type="similarity">
    <text evidence="3 11">Belongs to the ketopantoate reductase family.</text>
</comment>
<evidence type="ECO:0000256" key="5">
    <source>
        <dbReference type="ARBA" id="ARBA00019465"/>
    </source>
</evidence>
<evidence type="ECO:0000256" key="2">
    <source>
        <dbReference type="ARBA" id="ARBA00004994"/>
    </source>
</evidence>
<dbReference type="EC" id="1.1.1.169" evidence="4 11"/>
<dbReference type="PANTHER" id="PTHR21708">
    <property type="entry name" value="PROBABLE 2-DEHYDROPANTOATE 2-REDUCTASE"/>
    <property type="match status" value="1"/>
</dbReference>
<accession>A0A3N1Y1P0</accession>
<evidence type="ECO:0000256" key="6">
    <source>
        <dbReference type="ARBA" id="ARBA00022655"/>
    </source>
</evidence>
<dbReference type="InterPro" id="IPR013328">
    <property type="entry name" value="6PGD_dom2"/>
</dbReference>
<keyword evidence="6 11" id="KW-0566">Pantothenate biosynthesis</keyword>